<dbReference type="OrthoDB" id="6125414at2759"/>
<gene>
    <name evidence="1" type="ORF">OCBIM_22028425mg</name>
</gene>
<accession>A0A0L8GT11</accession>
<dbReference type="AlphaFoldDB" id="A0A0L8GT11"/>
<dbReference type="EMBL" id="KQ420485">
    <property type="protein sequence ID" value="KOF80113.1"/>
    <property type="molecule type" value="Genomic_DNA"/>
</dbReference>
<organism evidence="1">
    <name type="scientific">Octopus bimaculoides</name>
    <name type="common">California two-spotted octopus</name>
    <dbReference type="NCBI Taxonomy" id="37653"/>
    <lineage>
        <taxon>Eukaryota</taxon>
        <taxon>Metazoa</taxon>
        <taxon>Spiralia</taxon>
        <taxon>Lophotrochozoa</taxon>
        <taxon>Mollusca</taxon>
        <taxon>Cephalopoda</taxon>
        <taxon>Coleoidea</taxon>
        <taxon>Octopodiformes</taxon>
        <taxon>Octopoda</taxon>
        <taxon>Incirrata</taxon>
        <taxon>Octopodidae</taxon>
        <taxon>Octopus</taxon>
    </lineage>
</organism>
<evidence type="ECO:0000313" key="1">
    <source>
        <dbReference type="EMBL" id="KOF80113.1"/>
    </source>
</evidence>
<sequence length="86" mass="10190">MRKCITIHSYRISYNKKNYNLFRIEVTRLVERNLIESGVRIEISSERVDGEIMKMKTYPCHSRRTYLTLLVLAALTAFGQAQCKYR</sequence>
<name>A0A0L8GT11_OCTBM</name>
<reference evidence="1" key="1">
    <citation type="submission" date="2015-07" db="EMBL/GenBank/DDBJ databases">
        <title>MeaNS - Measles Nucleotide Surveillance Program.</title>
        <authorList>
            <person name="Tran T."/>
            <person name="Druce J."/>
        </authorList>
    </citation>
    <scope>NUCLEOTIDE SEQUENCE</scope>
    <source>
        <strain evidence="1">UCB-OBI-ISO-001</strain>
        <tissue evidence="1">Gonad</tissue>
    </source>
</reference>
<proteinExistence type="predicted"/>
<protein>
    <submittedName>
        <fullName evidence="1">Uncharacterized protein</fullName>
    </submittedName>
</protein>